<dbReference type="InterPro" id="IPR036162">
    <property type="entry name" value="Resolvase-like_N_sf"/>
</dbReference>
<dbReference type="PROSITE" id="PS51736">
    <property type="entry name" value="RECOMBINASES_3"/>
    <property type="match status" value="1"/>
</dbReference>
<name>A0ABW1MM52_9ACTN</name>
<keyword evidence="3" id="KW-0233">DNA recombination</keyword>
<feature type="domain" description="Resolvase/invertase-type recombinase catalytic" evidence="5">
    <location>
        <begin position="2"/>
        <end position="156"/>
    </location>
</feature>
<keyword evidence="7" id="KW-1185">Reference proteome</keyword>
<dbReference type="Pfam" id="PF00239">
    <property type="entry name" value="Resolvase"/>
    <property type="match status" value="1"/>
</dbReference>
<dbReference type="Gene3D" id="3.40.50.1390">
    <property type="entry name" value="Resolvase, N-terminal catalytic domain"/>
    <property type="match status" value="1"/>
</dbReference>
<dbReference type="PANTHER" id="PTHR30461">
    <property type="entry name" value="DNA-INVERTASE FROM LAMBDOID PROPHAGE"/>
    <property type="match status" value="1"/>
</dbReference>
<protein>
    <submittedName>
        <fullName evidence="6">Recombinase family protein</fullName>
    </submittedName>
</protein>
<gene>
    <name evidence="6" type="ORF">ACFP4F_17865</name>
</gene>
<dbReference type="Proteomes" id="UP001596139">
    <property type="component" value="Unassembled WGS sequence"/>
</dbReference>
<evidence type="ECO:0000313" key="7">
    <source>
        <dbReference type="Proteomes" id="UP001596139"/>
    </source>
</evidence>
<feature type="active site" description="O-(5'-phospho-DNA)-serine intermediate" evidence="4">
    <location>
        <position position="10"/>
    </location>
</feature>
<evidence type="ECO:0000256" key="4">
    <source>
        <dbReference type="PROSITE-ProRule" id="PRU10137"/>
    </source>
</evidence>
<keyword evidence="1" id="KW-0229">DNA integration</keyword>
<dbReference type="EMBL" id="JBHSPX010000004">
    <property type="protein sequence ID" value="MFC6064400.1"/>
    <property type="molecule type" value="Genomic_DNA"/>
</dbReference>
<evidence type="ECO:0000256" key="1">
    <source>
        <dbReference type="ARBA" id="ARBA00022908"/>
    </source>
</evidence>
<keyword evidence="2" id="KW-0238">DNA-binding</keyword>
<dbReference type="RefSeq" id="WP_051862600.1">
    <property type="nucleotide sequence ID" value="NZ_JBHSPX010000004.1"/>
</dbReference>
<accession>A0ABW1MM52</accession>
<comment type="caution">
    <text evidence="6">The sequence shown here is derived from an EMBL/GenBank/DDBJ whole genome shotgun (WGS) entry which is preliminary data.</text>
</comment>
<dbReference type="PANTHER" id="PTHR30461:SF23">
    <property type="entry name" value="DNA RECOMBINASE-RELATED"/>
    <property type="match status" value="1"/>
</dbReference>
<evidence type="ECO:0000256" key="3">
    <source>
        <dbReference type="ARBA" id="ARBA00023172"/>
    </source>
</evidence>
<dbReference type="InterPro" id="IPR006118">
    <property type="entry name" value="Recombinase_CS"/>
</dbReference>
<dbReference type="SUPFAM" id="SSF53041">
    <property type="entry name" value="Resolvase-like"/>
    <property type="match status" value="1"/>
</dbReference>
<proteinExistence type="predicted"/>
<reference evidence="7" key="1">
    <citation type="journal article" date="2019" name="Int. J. Syst. Evol. Microbiol.">
        <title>The Global Catalogue of Microorganisms (GCM) 10K type strain sequencing project: providing services to taxonomists for standard genome sequencing and annotation.</title>
        <authorList>
            <consortium name="The Broad Institute Genomics Platform"/>
            <consortium name="The Broad Institute Genome Sequencing Center for Infectious Disease"/>
            <person name="Wu L."/>
            <person name="Ma J."/>
        </authorList>
    </citation>
    <scope>NUCLEOTIDE SEQUENCE [LARGE SCALE GENOMIC DNA]</scope>
    <source>
        <strain evidence="7">CGMCC 1.15180</strain>
    </source>
</reference>
<dbReference type="PROSITE" id="PS00397">
    <property type="entry name" value="RECOMBINASES_1"/>
    <property type="match status" value="1"/>
</dbReference>
<dbReference type="InterPro" id="IPR050639">
    <property type="entry name" value="SSR_resolvase"/>
</dbReference>
<evidence type="ECO:0000256" key="2">
    <source>
        <dbReference type="ARBA" id="ARBA00023125"/>
    </source>
</evidence>
<dbReference type="InterPro" id="IPR006119">
    <property type="entry name" value="Resolv_N"/>
</dbReference>
<organism evidence="6 7">
    <name type="scientific">Streptomyces ochraceiscleroticus</name>
    <dbReference type="NCBI Taxonomy" id="47761"/>
    <lineage>
        <taxon>Bacteria</taxon>
        <taxon>Bacillati</taxon>
        <taxon>Actinomycetota</taxon>
        <taxon>Actinomycetes</taxon>
        <taxon>Kitasatosporales</taxon>
        <taxon>Streptomycetaceae</taxon>
        <taxon>Streptomyces</taxon>
    </lineage>
</organism>
<evidence type="ECO:0000259" key="5">
    <source>
        <dbReference type="PROSITE" id="PS51736"/>
    </source>
</evidence>
<dbReference type="SMART" id="SM00857">
    <property type="entry name" value="Resolvase"/>
    <property type="match status" value="1"/>
</dbReference>
<evidence type="ECO:0000313" key="6">
    <source>
        <dbReference type="EMBL" id="MFC6064400.1"/>
    </source>
</evidence>
<sequence>MKLIGYVRVSTDRQVEDGFGLAVQERMIRGWCRQQGHTLGRAVYRNEGYSGTLPAPDRPALADALSEVEDGQAAGIIVGRLDRLARRLVTQEAVLAQVWKNNGHVFTSGQGEILQNDPEDPMRTAMRQMMGVFSELEHSMIVARLRAGRKEKAVQGRYAYGAPPYGGQAVAGELVEQPIE</sequence>
<dbReference type="CDD" id="cd00338">
    <property type="entry name" value="Ser_Recombinase"/>
    <property type="match status" value="1"/>
</dbReference>